<dbReference type="EMBL" id="CP126653">
    <property type="protein sequence ID" value="WJZ89572.1"/>
    <property type="molecule type" value="Genomic_DNA"/>
</dbReference>
<dbReference type="Proteomes" id="UP001227230">
    <property type="component" value="Chromosome 6"/>
</dbReference>
<evidence type="ECO:0000313" key="2">
    <source>
        <dbReference type="EMBL" id="WJZ89572.1"/>
    </source>
</evidence>
<sequence length="184" mass="19883">MSCVPRVSQGEGSLHMAAVIGTTIRLFFSISSLLSFSGPWVVHVTNSNTMLCWSFFISGCPSLEVTHRPAVPLVCLFVFTAAHTHAFFNTADDVTAVQNLPYYDGSIVGIMESFLGLNTHCQLAHPIHMAEHLCLSSIPIFMSASLSTLSPIPLNLFSSNIPLAHFPKYSLAGNHPSHPTNPSS</sequence>
<keyword evidence="3" id="KW-1185">Reference proteome</keyword>
<proteinExistence type="predicted"/>
<evidence type="ECO:0000313" key="3">
    <source>
        <dbReference type="Proteomes" id="UP001227230"/>
    </source>
</evidence>
<gene>
    <name evidence="2" type="ORF">VitviT2T_008782</name>
</gene>
<dbReference type="Pfam" id="PF06813">
    <property type="entry name" value="Nodulin-like"/>
    <property type="match status" value="1"/>
</dbReference>
<reference evidence="2 3" key="1">
    <citation type="journal article" date="2023" name="Hortic Res">
        <title>The complete reference genome for grapevine (Vitis vinifera L.) genetics and breeding.</title>
        <authorList>
            <person name="Shi X."/>
            <person name="Cao S."/>
            <person name="Wang X."/>
            <person name="Huang S."/>
            <person name="Wang Y."/>
            <person name="Liu Z."/>
            <person name="Liu W."/>
            <person name="Leng X."/>
            <person name="Peng Y."/>
            <person name="Wang N."/>
            <person name="Wang Y."/>
            <person name="Ma Z."/>
            <person name="Xu X."/>
            <person name="Zhang F."/>
            <person name="Xue H."/>
            <person name="Zhong H."/>
            <person name="Wang Y."/>
            <person name="Zhang K."/>
            <person name="Velt A."/>
            <person name="Avia K."/>
            <person name="Holtgrawe D."/>
            <person name="Grimplet J."/>
            <person name="Matus J.T."/>
            <person name="Ware D."/>
            <person name="Wu X."/>
            <person name="Wang H."/>
            <person name="Liu C."/>
            <person name="Fang Y."/>
            <person name="Rustenholz C."/>
            <person name="Cheng Z."/>
            <person name="Xiao H."/>
            <person name="Zhou Y."/>
        </authorList>
    </citation>
    <scope>NUCLEOTIDE SEQUENCE [LARGE SCALE GENOMIC DNA]</scope>
    <source>
        <strain evidence="3">cv. Pinot noir / PN40024</strain>
        <tissue evidence="2">Leaf</tissue>
    </source>
</reference>
<dbReference type="InterPro" id="IPR010658">
    <property type="entry name" value="Nodulin-like"/>
</dbReference>
<protein>
    <recommendedName>
        <fullName evidence="1">Nodulin-like domain-containing protein</fullName>
    </recommendedName>
</protein>
<evidence type="ECO:0000259" key="1">
    <source>
        <dbReference type="Pfam" id="PF06813"/>
    </source>
</evidence>
<name>A0ABY9C3Q5_VITVI</name>
<feature type="domain" description="Nodulin-like" evidence="1">
    <location>
        <begin position="65"/>
        <end position="120"/>
    </location>
</feature>
<organism evidence="2 3">
    <name type="scientific">Vitis vinifera</name>
    <name type="common">Grape</name>
    <dbReference type="NCBI Taxonomy" id="29760"/>
    <lineage>
        <taxon>Eukaryota</taxon>
        <taxon>Viridiplantae</taxon>
        <taxon>Streptophyta</taxon>
        <taxon>Embryophyta</taxon>
        <taxon>Tracheophyta</taxon>
        <taxon>Spermatophyta</taxon>
        <taxon>Magnoliopsida</taxon>
        <taxon>eudicotyledons</taxon>
        <taxon>Gunneridae</taxon>
        <taxon>Pentapetalae</taxon>
        <taxon>rosids</taxon>
        <taxon>Vitales</taxon>
        <taxon>Vitaceae</taxon>
        <taxon>Viteae</taxon>
        <taxon>Vitis</taxon>
    </lineage>
</organism>
<accession>A0ABY9C3Q5</accession>